<dbReference type="GO" id="GO:1905515">
    <property type="term" value="P:non-motile cilium assembly"/>
    <property type="evidence" value="ECO:0007669"/>
    <property type="project" value="TreeGrafter"/>
</dbReference>
<dbReference type="PANTHER" id="PTHR20837">
    <property type="entry name" value="CENTROSOMAL PROTEIN-RELATED"/>
    <property type="match status" value="1"/>
</dbReference>
<dbReference type="GO" id="GO:1904491">
    <property type="term" value="P:protein localization to ciliary transition zone"/>
    <property type="evidence" value="ECO:0007669"/>
    <property type="project" value="TreeGrafter"/>
</dbReference>
<gene>
    <name evidence="4" type="primary">LOC106121549</name>
</gene>
<dbReference type="PANTHER" id="PTHR20837:SF0">
    <property type="entry name" value="COILED-COIL AND C2 DOMAIN-CONTAINING PROTEIN 2A"/>
    <property type="match status" value="1"/>
</dbReference>
<evidence type="ECO:0000259" key="3">
    <source>
        <dbReference type="Pfam" id="PF24656"/>
    </source>
</evidence>
<reference evidence="4" key="1">
    <citation type="submission" date="2025-08" db="UniProtKB">
        <authorList>
            <consortium name="RefSeq"/>
        </authorList>
    </citation>
    <scope>IDENTIFICATION</scope>
</reference>
<feature type="domain" description="CEP76/DRC7 peptidase-like" evidence="3">
    <location>
        <begin position="1104"/>
        <end position="1237"/>
    </location>
</feature>
<dbReference type="InterPro" id="IPR052434">
    <property type="entry name" value="Tectonic-like_complex_comp"/>
</dbReference>
<dbReference type="KEGG" id="pxu:106121549"/>
<dbReference type="InterPro" id="IPR056288">
    <property type="entry name" value="CEP76_C"/>
</dbReference>
<accession>A0AAJ6ZHM9</accession>
<dbReference type="RefSeq" id="XP_013172713.1">
    <property type="nucleotide sequence ID" value="XM_013317259.1"/>
</dbReference>
<feature type="compositionally biased region" description="Basic residues" evidence="1">
    <location>
        <begin position="61"/>
        <end position="71"/>
    </location>
</feature>
<dbReference type="CTD" id="57545"/>
<organism evidence="4">
    <name type="scientific">Papilio xuthus</name>
    <name type="common">Asian swallowtail butterfly</name>
    <dbReference type="NCBI Taxonomy" id="66420"/>
    <lineage>
        <taxon>Eukaryota</taxon>
        <taxon>Metazoa</taxon>
        <taxon>Ecdysozoa</taxon>
        <taxon>Arthropoda</taxon>
        <taxon>Hexapoda</taxon>
        <taxon>Insecta</taxon>
        <taxon>Pterygota</taxon>
        <taxon>Neoptera</taxon>
        <taxon>Endopterygota</taxon>
        <taxon>Lepidoptera</taxon>
        <taxon>Glossata</taxon>
        <taxon>Ditrysia</taxon>
        <taxon>Papilionoidea</taxon>
        <taxon>Papilionidae</taxon>
        <taxon>Papilioninae</taxon>
        <taxon>Papilio</taxon>
    </lineage>
</organism>
<dbReference type="GO" id="GO:0035869">
    <property type="term" value="C:ciliary transition zone"/>
    <property type="evidence" value="ECO:0007669"/>
    <property type="project" value="TreeGrafter"/>
</dbReference>
<evidence type="ECO:0000256" key="1">
    <source>
        <dbReference type="SAM" id="MobiDB-lite"/>
    </source>
</evidence>
<dbReference type="InterPro" id="IPR056290">
    <property type="entry name" value="CEPT76/DRC7_peptidase-like_dom"/>
</dbReference>
<proteinExistence type="predicted"/>
<feature type="region of interest" description="Disordered" evidence="1">
    <location>
        <begin position="1019"/>
        <end position="1050"/>
    </location>
</feature>
<dbReference type="Pfam" id="PF24656">
    <property type="entry name" value="CEPT76_peptidase"/>
    <property type="match status" value="1"/>
</dbReference>
<dbReference type="Pfam" id="PF24652">
    <property type="entry name" value="CEP76_C"/>
    <property type="match status" value="1"/>
</dbReference>
<evidence type="ECO:0000313" key="4">
    <source>
        <dbReference type="RefSeq" id="XP_013172713.1"/>
    </source>
</evidence>
<protein>
    <submittedName>
        <fullName evidence="4">Coiled-coil and C2 domain-containing protein 2A isoform X1</fullName>
    </submittedName>
</protein>
<feature type="compositionally biased region" description="Low complexity" evidence="1">
    <location>
        <begin position="1024"/>
        <end position="1049"/>
    </location>
</feature>
<feature type="region of interest" description="Disordered" evidence="1">
    <location>
        <begin position="57"/>
        <end position="76"/>
    </location>
</feature>
<dbReference type="Proteomes" id="UP000694872">
    <property type="component" value="Unplaced"/>
</dbReference>
<dbReference type="GeneID" id="106121549"/>
<feature type="domain" description="Centrosomal protein of 76 kDa C-terminal" evidence="2">
    <location>
        <begin position="1263"/>
        <end position="1386"/>
    </location>
</feature>
<sequence>MTKNIELKHYCIKTFSESDSEQYQEIEQDALVTETTFSTSPPSKDINAYDFFTQHNVRTKEKSKGKKKKEKNNKSSSIMDMINTEITSATPPIRENVIELINHDKVQNVYYNTANLKMFKWHHSDIERGRKFINPVKLSPTFPKVLENTSIKEFPVHYSDPVLFNVLMADYTADDGVQGQKFLDFEILNMKFIHHYKFSLETLLIMKLIDYYNKYLTIQNALKEIRRNIKISRETKYNLKQQLLKISDNNKDGVRFDVTLLKYTSTLFYYKDAYMETLKKEKETIHKILSLWSDVEMVRDKTKRTEVNYYLEINKIPISKDDYEREWNNAFEMEYLDMLDKIEFDYANAYLDYKENKSKYHINGVEKKSISKPKLVIDEVKIKADTENLVDKILEKDDIEITLKSKKHIMKPTHVLGPNEYYFKIYVDDVFVCQSELFTFNDFVHSLELSETFSVQILPKNKTIIIVLYENDIPVSSINLSIEEIKKNITQADVKSFNFTFNDHVIPPSNKYIGSGFSIKEIAKENKVRLKCGNLFKDELNTACEVNMKIGWNEKFNEKSHEDVFNSIKIETQIKRYLNDIDKPNINNLIEIINNLYDRNIENDEKVVNTLTKICRNRVKNEYAFAINENNDESIRLRLLHLRNKGLFVNIENKVVPLFSSQISTEQLSTLQRSNQPVDLHNFDDNEDIDPIDLQRYLGIKYIQGLNENLQKTVNEFLLQKTHRDVVKDFKDLTLRGILSNQSNLMSLSISSHVTRNQISKECESEQEIQATVLRAFNLPDRAADLLTETDEEDIERIAGFKVRQLRPYVRLSYHGTSAQSAPGIGCYPSWNQTLKIRTKFSPLSSIHVNVYDECKVSTRSVQEAAGSTSDQHRCGRWLAKLELPLITVLNQGTLRDTFKLTTPPLLIGYENSSEPKDARSLIPQVKRMIKKDVSFLALQITTSLSHLGDVQTYTQPIPNVSNDDRTIKHLNDFLTGYLNEFPSRSISLTYVGSSGKNICVTEFLQPLPIPDLEWYPKNPKRPGSALSKSSGHSKTSSKSSGKTNETSSPLKEDKVNVYSGFHASWRTEDNQLSKALNFCIRYVALIPTYEVPGPQIVTLAGMELLQVVNGSPTDHTILLGSYFLHLGIKCWVVTGLALPRGLSTYLLVKYDLITRKYTTDEDEVYKSGGFFKKSDDIVWHVYDAVSGEQFQLRDIACPLKTVFFVFDQRNIWVNIQSSQDCQSVSFDFSKSSDWQQVFGTGREFVSAPVRCVGEMYRAPRDVGRLQDSLEAKLMAKVQKWRPRNKTVWNRYWCTLLRETLPQWEYWSFDTTERRPEPGHRLKQLTATYKMFGFPLNMHYINTKSVLANVKATAVHVNDDPNVEFALAVQMFAYPNNVISVWVYLASIIRI</sequence>
<name>A0AAJ6ZHM9_PAPXU</name>
<evidence type="ECO:0000259" key="2">
    <source>
        <dbReference type="Pfam" id="PF24652"/>
    </source>
</evidence>